<proteinExistence type="predicted"/>
<dbReference type="Gene3D" id="3.10.20.310">
    <property type="entry name" value="membrane protein fhac"/>
    <property type="match status" value="1"/>
</dbReference>
<evidence type="ECO:0000256" key="3">
    <source>
        <dbReference type="ARBA" id="ARBA00022618"/>
    </source>
</evidence>
<dbReference type="PANTHER" id="PTHR37820:SF1">
    <property type="entry name" value="CELL DIVISION PROTEIN FTSQ"/>
    <property type="match status" value="1"/>
</dbReference>
<keyword evidence="5 8" id="KW-1133">Transmembrane helix</keyword>
<name>A0A0B7GVW8_TREPH</name>
<keyword evidence="12" id="KW-1185">Reference proteome</keyword>
<evidence type="ECO:0000256" key="4">
    <source>
        <dbReference type="ARBA" id="ARBA00022692"/>
    </source>
</evidence>
<keyword evidence="4 8" id="KW-0812">Transmembrane</keyword>
<comment type="subcellular location">
    <subcellularLocation>
        <location evidence="1">Membrane</location>
    </subcellularLocation>
</comment>
<evidence type="ECO:0000256" key="7">
    <source>
        <dbReference type="ARBA" id="ARBA00023306"/>
    </source>
</evidence>
<dbReference type="InterPro" id="IPR034746">
    <property type="entry name" value="POTRA"/>
</dbReference>
<evidence type="ECO:0000259" key="9">
    <source>
        <dbReference type="PROSITE" id="PS51779"/>
    </source>
</evidence>
<dbReference type="EMBL" id="CP042817">
    <property type="protein sequence ID" value="QEJ97679.1"/>
    <property type="molecule type" value="Genomic_DNA"/>
</dbReference>
<evidence type="ECO:0000313" key="10">
    <source>
        <dbReference type="EMBL" id="CEM60811.1"/>
    </source>
</evidence>
<dbReference type="PROSITE" id="PS51779">
    <property type="entry name" value="POTRA"/>
    <property type="match status" value="1"/>
</dbReference>
<evidence type="ECO:0000256" key="1">
    <source>
        <dbReference type="ARBA" id="ARBA00004370"/>
    </source>
</evidence>
<keyword evidence="2" id="KW-1003">Cell membrane</keyword>
<sequence>MSDTPLYGFDKRVSYVENNKKKAIKKDTFKSLLLKIIIIILLLCLLAEAVFYLFIVPAVSVAQVNFSGNRELTAIHLEKIAGLSGKEKWSQINTLEISKRLAAFPLIEEARVSKRFPDKVFIEVKERSPVAISFAQVKGRTIVMEIDKTGTIFRIGSSMTAGKLPVIGGLEFENPRAGMKVHRQLIPLFNKLSILKEKNPALLSEISELVIKQKKYGGYDLLIYPMSVSIKVCTDNILNEDKLRYMMLLLDVMRKTYDENRILELDIRGDTAVCRMREEEHE</sequence>
<dbReference type="InterPro" id="IPR050487">
    <property type="entry name" value="FtsQ_DivIB"/>
</dbReference>
<keyword evidence="7" id="KW-0131">Cell cycle</keyword>
<accession>A0A0B7GVW8</accession>
<evidence type="ECO:0000313" key="12">
    <source>
        <dbReference type="Proteomes" id="UP000042527"/>
    </source>
</evidence>
<dbReference type="InterPro" id="IPR013685">
    <property type="entry name" value="POTRA_FtsQ_type"/>
</dbReference>
<dbReference type="AlphaFoldDB" id="A0A0B7GVW8"/>
<reference evidence="10" key="1">
    <citation type="submission" date="2015-01" db="EMBL/GenBank/DDBJ databases">
        <authorList>
            <person name="Xiang T."/>
            <person name="Song Y."/>
            <person name="Huang L."/>
            <person name="Wang B."/>
            <person name="Wu P."/>
        </authorList>
    </citation>
    <scope>NUCLEOTIDE SEQUENCE [LARGE SCALE GENOMIC DNA]</scope>
    <source>
        <strain evidence="10">V1</strain>
    </source>
</reference>
<reference evidence="12" key="2">
    <citation type="submission" date="2015-01" db="EMBL/GenBank/DDBJ databases">
        <authorList>
            <person name="Manzoor Shahid"/>
            <person name="Zubair Saima"/>
        </authorList>
    </citation>
    <scope>NUCLEOTIDE SEQUENCE [LARGE SCALE GENOMIC DNA]</scope>
    <source>
        <strain evidence="12">V1</strain>
    </source>
</reference>
<evidence type="ECO:0000256" key="6">
    <source>
        <dbReference type="ARBA" id="ARBA00023136"/>
    </source>
</evidence>
<dbReference type="Proteomes" id="UP000042527">
    <property type="component" value="Unassembled WGS sequence"/>
</dbReference>
<evidence type="ECO:0000313" key="13">
    <source>
        <dbReference type="Proteomes" id="UP000323594"/>
    </source>
</evidence>
<dbReference type="RefSeq" id="WP_024753352.1">
    <property type="nucleotide sequence ID" value="NZ_CDNC01000003.1"/>
</dbReference>
<dbReference type="Pfam" id="PF08478">
    <property type="entry name" value="POTRA_1"/>
    <property type="match status" value="1"/>
</dbReference>
<dbReference type="GO" id="GO:0005886">
    <property type="term" value="C:plasma membrane"/>
    <property type="evidence" value="ECO:0007669"/>
    <property type="project" value="TreeGrafter"/>
</dbReference>
<evidence type="ECO:0000256" key="8">
    <source>
        <dbReference type="SAM" id="Phobius"/>
    </source>
</evidence>
<feature type="transmembrane region" description="Helical" evidence="8">
    <location>
        <begin position="32"/>
        <end position="55"/>
    </location>
</feature>
<gene>
    <name evidence="11" type="ORF">FUT82_06510</name>
    <name evidence="10" type="ORF">TPHV1_110037</name>
</gene>
<evidence type="ECO:0000256" key="5">
    <source>
        <dbReference type="ARBA" id="ARBA00022989"/>
    </source>
</evidence>
<dbReference type="PANTHER" id="PTHR37820">
    <property type="entry name" value="CELL DIVISION PROTEIN DIVIB"/>
    <property type="match status" value="1"/>
</dbReference>
<dbReference type="Proteomes" id="UP000323594">
    <property type="component" value="Chromosome"/>
</dbReference>
<keyword evidence="6 8" id="KW-0472">Membrane</keyword>
<dbReference type="GeneID" id="57752786"/>
<dbReference type="GO" id="GO:0051301">
    <property type="term" value="P:cell division"/>
    <property type="evidence" value="ECO:0007669"/>
    <property type="project" value="UniProtKB-KW"/>
</dbReference>
<evidence type="ECO:0000313" key="11">
    <source>
        <dbReference type="EMBL" id="QEJ97679.1"/>
    </source>
</evidence>
<dbReference type="EMBL" id="CDNC01000003">
    <property type="protein sequence ID" value="CEM60811.1"/>
    <property type="molecule type" value="Genomic_DNA"/>
</dbReference>
<reference evidence="11 13" key="3">
    <citation type="submission" date="2019-08" db="EMBL/GenBank/DDBJ databases">
        <authorList>
            <person name="Kuhnert P."/>
        </authorList>
    </citation>
    <scope>NUCLEOTIDE SEQUENCE [LARGE SCALE GENOMIC DNA]</scope>
    <source>
        <strain evidence="11 13">B36.5</strain>
    </source>
</reference>
<feature type="domain" description="POTRA" evidence="9">
    <location>
        <begin position="59"/>
        <end position="127"/>
    </location>
</feature>
<keyword evidence="3" id="KW-0132">Cell division</keyword>
<protein>
    <submittedName>
        <fullName evidence="11">FtsQ-type POTRA domain-containing protein</fullName>
    </submittedName>
    <submittedName>
        <fullName evidence="10">POTRA domain protein, FtsQ-type</fullName>
    </submittedName>
</protein>
<organism evidence="10 12">
    <name type="scientific">Treponema phagedenis</name>
    <dbReference type="NCBI Taxonomy" id="162"/>
    <lineage>
        <taxon>Bacteria</taxon>
        <taxon>Pseudomonadati</taxon>
        <taxon>Spirochaetota</taxon>
        <taxon>Spirochaetia</taxon>
        <taxon>Spirochaetales</taxon>
        <taxon>Treponemataceae</taxon>
        <taxon>Treponema</taxon>
    </lineage>
</organism>
<dbReference type="OrthoDB" id="370362at2"/>
<evidence type="ECO:0000256" key="2">
    <source>
        <dbReference type="ARBA" id="ARBA00022475"/>
    </source>
</evidence>